<name>A0A8H8QSJ4_9BASI</name>
<evidence type="ECO:0000256" key="1">
    <source>
        <dbReference type="SAM" id="MobiDB-lite"/>
    </source>
</evidence>
<feature type="region of interest" description="Disordered" evidence="1">
    <location>
        <begin position="174"/>
        <end position="218"/>
    </location>
</feature>
<feature type="compositionally biased region" description="Low complexity" evidence="1">
    <location>
        <begin position="65"/>
        <end position="82"/>
    </location>
</feature>
<dbReference type="Proteomes" id="UP000658997">
    <property type="component" value="Unassembled WGS sequence"/>
</dbReference>
<evidence type="ECO:0000313" key="3">
    <source>
        <dbReference type="Proteomes" id="UP000658997"/>
    </source>
</evidence>
<keyword evidence="3" id="KW-1185">Reference proteome</keyword>
<comment type="caution">
    <text evidence="2">The sequence shown here is derived from an EMBL/GenBank/DDBJ whole genome shotgun (WGS) entry which is preliminary data.</text>
</comment>
<sequence>MWLRTLRTLMPEYGPENFQRTQAGREALSLKLPADSRTLAAILGGGHDAETADLIDTLLRTATKSPPTSAQQASAPARQLPQMQPDLPINPEDESGWLDFDDIFAGQRRPLPNHQLTHSWNDRRAPQRGGSCKSNQTFQPLPGRVWLALLPQAQPDPPTTTQQGSGWLDLDEIFGQAAQTTPAATTRPAQADSDDDSDDDEDYDASPIAYSSLIQGDR</sequence>
<dbReference type="EMBL" id="ULHB01000229">
    <property type="protein sequence ID" value="SYW86137.1"/>
    <property type="molecule type" value="Genomic_DNA"/>
</dbReference>
<proteinExistence type="predicted"/>
<gene>
    <name evidence="2" type="ORF">UBRO2_05857</name>
</gene>
<feature type="region of interest" description="Disordered" evidence="1">
    <location>
        <begin position="63"/>
        <end position="84"/>
    </location>
</feature>
<feature type="region of interest" description="Disordered" evidence="1">
    <location>
        <begin position="110"/>
        <end position="136"/>
    </location>
</feature>
<reference evidence="2" key="1">
    <citation type="submission" date="2018-08" db="EMBL/GenBank/DDBJ databases">
        <authorList>
            <person name="Guldener U."/>
        </authorList>
    </citation>
    <scope>NUCLEOTIDE SEQUENCE</scope>
    <source>
        <strain evidence="2">UB2</strain>
    </source>
</reference>
<organism evidence="2 3">
    <name type="scientific">Ustilago bromivora</name>
    <dbReference type="NCBI Taxonomy" id="307758"/>
    <lineage>
        <taxon>Eukaryota</taxon>
        <taxon>Fungi</taxon>
        <taxon>Dikarya</taxon>
        <taxon>Basidiomycota</taxon>
        <taxon>Ustilaginomycotina</taxon>
        <taxon>Ustilaginomycetes</taxon>
        <taxon>Ustilaginales</taxon>
        <taxon>Ustilaginaceae</taxon>
        <taxon>Ustilago</taxon>
    </lineage>
</organism>
<evidence type="ECO:0000313" key="2">
    <source>
        <dbReference type="EMBL" id="SYW86137.1"/>
    </source>
</evidence>
<accession>A0A8H8QSJ4</accession>
<protein>
    <submittedName>
        <fullName evidence="2">Uncharacterized protein</fullName>
    </submittedName>
</protein>
<feature type="compositionally biased region" description="Acidic residues" evidence="1">
    <location>
        <begin position="192"/>
        <end position="204"/>
    </location>
</feature>
<feature type="compositionally biased region" description="Low complexity" evidence="1">
    <location>
        <begin position="176"/>
        <end position="191"/>
    </location>
</feature>
<dbReference type="AlphaFoldDB" id="A0A8H8QSJ4"/>